<dbReference type="PANTHER" id="PTHR46688:SF1">
    <property type="entry name" value="ADP-RIBOSYLATION FACTOR-LIKE PROTEIN 16"/>
    <property type="match status" value="1"/>
</dbReference>
<evidence type="ECO:0000313" key="8">
    <source>
        <dbReference type="Proteomes" id="UP000006671"/>
    </source>
</evidence>
<dbReference type="InterPro" id="IPR006689">
    <property type="entry name" value="Small_GTPase_ARF/SAR"/>
</dbReference>
<dbReference type="GO" id="GO:0005525">
    <property type="term" value="F:GTP binding"/>
    <property type="evidence" value="ECO:0007669"/>
    <property type="project" value="UniProtKB-KW"/>
</dbReference>
<dbReference type="InParanoid" id="D2V481"/>
<dbReference type="Gene3D" id="3.40.50.300">
    <property type="entry name" value="P-loop containing nucleotide triphosphate hydrolases"/>
    <property type="match status" value="1"/>
</dbReference>
<evidence type="ECO:0000256" key="1">
    <source>
        <dbReference type="ARBA" id="ARBA00022741"/>
    </source>
</evidence>
<dbReference type="GO" id="GO:0003924">
    <property type="term" value="F:GTPase activity"/>
    <property type="evidence" value="ECO:0007669"/>
    <property type="project" value="InterPro"/>
</dbReference>
<reference evidence="7 8" key="1">
    <citation type="journal article" date="2010" name="Cell">
        <title>The genome of Naegleria gruberi illuminates early eukaryotic versatility.</title>
        <authorList>
            <person name="Fritz-Laylin L.K."/>
            <person name="Prochnik S.E."/>
            <person name="Ginger M.L."/>
            <person name="Dacks J.B."/>
            <person name="Carpenter M.L."/>
            <person name="Field M.C."/>
            <person name="Kuo A."/>
            <person name="Paredez A."/>
            <person name="Chapman J."/>
            <person name="Pham J."/>
            <person name="Shu S."/>
            <person name="Neupane R."/>
            <person name="Cipriano M."/>
            <person name="Mancuso J."/>
            <person name="Tu H."/>
            <person name="Salamov A."/>
            <person name="Lindquist E."/>
            <person name="Shapiro H."/>
            <person name="Lucas S."/>
            <person name="Grigoriev I.V."/>
            <person name="Cande W.Z."/>
            <person name="Fulton C."/>
            <person name="Rokhsar D.S."/>
            <person name="Dawson S.C."/>
        </authorList>
    </citation>
    <scope>NUCLEOTIDE SEQUENCE [LARGE SCALE GENOMIC DNA]</scope>
    <source>
        <strain evidence="7 8">NEG-M</strain>
    </source>
</reference>
<dbReference type="AlphaFoldDB" id="D2V481"/>
<feature type="transmembrane region" description="Helical" evidence="6">
    <location>
        <begin position="209"/>
        <end position="238"/>
    </location>
</feature>
<dbReference type="STRING" id="5762.D2V481"/>
<accession>D2V481</accession>
<keyword evidence="8" id="KW-1185">Reference proteome</keyword>
<feature type="binding site" evidence="3">
    <location>
        <position position="86"/>
    </location>
    <ligand>
        <name>GTP</name>
        <dbReference type="ChEBI" id="CHEBI:37565"/>
    </ligand>
</feature>
<keyword evidence="1 3" id="KW-0547">Nucleotide-binding</keyword>
<name>D2V481_NAEGR</name>
<evidence type="ECO:0000313" key="7">
    <source>
        <dbReference type="EMBL" id="EFC48472.1"/>
    </source>
</evidence>
<dbReference type="EMBL" id="GG738851">
    <property type="protein sequence ID" value="EFC48472.1"/>
    <property type="molecule type" value="Genomic_DNA"/>
</dbReference>
<evidence type="ECO:0000256" key="4">
    <source>
        <dbReference type="PIRSR" id="PIRSR606689-2"/>
    </source>
</evidence>
<evidence type="ECO:0000256" key="3">
    <source>
        <dbReference type="PIRSR" id="PIRSR606689-1"/>
    </source>
</evidence>
<dbReference type="PANTHER" id="PTHR46688">
    <property type="entry name" value="ADP-RIBOSYLATION FACTOR-LIKE PROTEIN 16"/>
    <property type="match status" value="1"/>
</dbReference>
<feature type="binding site" evidence="3">
    <location>
        <begin position="28"/>
        <end position="35"/>
    </location>
    <ligand>
        <name>GTP</name>
        <dbReference type="ChEBI" id="CHEBI:37565"/>
    </ligand>
</feature>
<dbReference type="InterPro" id="IPR027417">
    <property type="entry name" value="P-loop_NTPase"/>
</dbReference>
<dbReference type="GeneID" id="8848402"/>
<dbReference type="Proteomes" id="UP000006671">
    <property type="component" value="Unassembled WGS sequence"/>
</dbReference>
<dbReference type="Pfam" id="PF00025">
    <property type="entry name" value="Arf"/>
    <property type="match status" value="1"/>
</dbReference>
<proteinExistence type="predicted"/>
<protein>
    <submittedName>
        <fullName evidence="7">Predicted protein</fullName>
    </submittedName>
</protein>
<keyword evidence="6" id="KW-1133">Transmembrane helix</keyword>
<keyword evidence="6" id="KW-0472">Membrane</keyword>
<keyword evidence="2 3" id="KW-0342">GTP-binding</keyword>
<dbReference type="SUPFAM" id="SSF52540">
    <property type="entry name" value="P-loop containing nucleoside triphosphate hydrolases"/>
    <property type="match status" value="1"/>
</dbReference>
<dbReference type="RefSeq" id="XP_002681216.1">
    <property type="nucleotide sequence ID" value="XM_002681170.1"/>
</dbReference>
<keyword evidence="6" id="KW-0812">Transmembrane</keyword>
<dbReference type="KEGG" id="ngr:NAEGRDRAFT_63629"/>
<gene>
    <name evidence="7" type="ORF">NAEGRDRAFT_63629</name>
</gene>
<evidence type="ECO:0000256" key="6">
    <source>
        <dbReference type="SAM" id="Phobius"/>
    </source>
</evidence>
<dbReference type="VEuPathDB" id="AmoebaDB:NAEGRDRAFT_63629"/>
<dbReference type="PROSITE" id="PS51417">
    <property type="entry name" value="ARF"/>
    <property type="match status" value="1"/>
</dbReference>
<dbReference type="GO" id="GO:0046872">
    <property type="term" value="F:metal ion binding"/>
    <property type="evidence" value="ECO:0007669"/>
    <property type="project" value="UniProtKB-KW"/>
</dbReference>
<keyword evidence="4" id="KW-0479">Metal-binding</keyword>
<evidence type="ECO:0000256" key="2">
    <source>
        <dbReference type="ARBA" id="ARBA00023134"/>
    </source>
</evidence>
<keyword evidence="4" id="KW-0460">Magnesium</keyword>
<feature type="region of interest" description="Disordered" evidence="5">
    <location>
        <begin position="308"/>
        <end position="341"/>
    </location>
</feature>
<evidence type="ECO:0000256" key="5">
    <source>
        <dbReference type="SAM" id="MobiDB-lite"/>
    </source>
</evidence>
<dbReference type="OrthoDB" id="365445at2759"/>
<organism evidence="8">
    <name type="scientific">Naegleria gruberi</name>
    <name type="common">Amoeba</name>
    <dbReference type="NCBI Taxonomy" id="5762"/>
    <lineage>
        <taxon>Eukaryota</taxon>
        <taxon>Discoba</taxon>
        <taxon>Heterolobosea</taxon>
        <taxon>Tetramitia</taxon>
        <taxon>Eutetramitia</taxon>
        <taxon>Vahlkampfiidae</taxon>
        <taxon>Naegleria</taxon>
    </lineage>
</organism>
<feature type="binding site" evidence="4">
    <location>
        <position position="59"/>
    </location>
    <ligand>
        <name>Mg(2+)</name>
        <dbReference type="ChEBI" id="CHEBI:18420"/>
    </ligand>
</feature>
<feature type="binding site" evidence="4">
    <location>
        <position position="35"/>
    </location>
    <ligand>
        <name>Mg(2+)</name>
        <dbReference type="ChEBI" id="CHEBI:18420"/>
    </ligand>
</feature>
<sequence length="341" mass="38629">MSNNLARSNSGGIVSSSNNNGVDVLMLGLQGSGKSFLIKQMKNVITNSELLVFYDGLPTNGVNLEELIIGSGKKKAKKIKIREVGGGIILTWHRYFEECKVIVFVIDASNSMQLSASCIELLNLLAKLKDQKNFIVVLNKSSTIIMMHGHFDSSSLWHCNFNPYSENYNDIYPKLLEQYDIERATYENFVGEVNKLIKSLKRRLTPSPLIKYITIVHIILSILTLGLWLVVFGVWYLVNNLLTQRKAVKETDKIKYDIERLIANANSIIFHPKGLDVITIFDIEKEKRTGVESFLESYILIQTCKSQSTTSDPEIPTVRANPGAVNDHHHDEENGDYYYYK</sequence>